<comment type="caution">
    <text evidence="1">The sequence shown here is derived from an EMBL/GenBank/DDBJ whole genome shotgun (WGS) entry which is preliminary data.</text>
</comment>
<sequence length="220" mass="25985">MNLNFFKEIIEKGLKALPRELLNELLKSLDRISFRQAKNILSSSCLVYLYAKEKYFVYKYVENKWKYIDRECCNNKCVNTNNPNGLCSKGNGFARIKSNTEIVYINCKGKGYNKFIRIESENYFNKPIAEFNQTFTLYYYEVKLIYEKNGWIFIGLRNGNDYIYLLPKNKLILTNTILLHTSKGMPPYLFVALPFCCPTLLLPYQFVALTFCCFYFFEEI</sequence>
<organism evidence="1 2">
    <name type="scientific">Meloidogyne graminicola</name>
    <dbReference type="NCBI Taxonomy" id="189291"/>
    <lineage>
        <taxon>Eukaryota</taxon>
        <taxon>Metazoa</taxon>
        <taxon>Ecdysozoa</taxon>
        <taxon>Nematoda</taxon>
        <taxon>Chromadorea</taxon>
        <taxon>Rhabditida</taxon>
        <taxon>Tylenchina</taxon>
        <taxon>Tylenchomorpha</taxon>
        <taxon>Tylenchoidea</taxon>
        <taxon>Meloidogynidae</taxon>
        <taxon>Meloidogyninae</taxon>
        <taxon>Meloidogyne</taxon>
    </lineage>
</organism>
<dbReference type="EMBL" id="JABEBT010000070">
    <property type="protein sequence ID" value="KAF7633749.1"/>
    <property type="molecule type" value="Genomic_DNA"/>
</dbReference>
<evidence type="ECO:0000313" key="2">
    <source>
        <dbReference type="Proteomes" id="UP000605970"/>
    </source>
</evidence>
<accession>A0A8S9ZKC0</accession>
<gene>
    <name evidence="1" type="ORF">Mgra_00006817</name>
</gene>
<reference evidence="1" key="1">
    <citation type="journal article" date="2020" name="Ecol. Evol.">
        <title>Genome structure and content of the rice root-knot nematode (Meloidogyne graminicola).</title>
        <authorList>
            <person name="Phan N.T."/>
            <person name="Danchin E.G.J."/>
            <person name="Klopp C."/>
            <person name="Perfus-Barbeoch L."/>
            <person name="Kozlowski D.K."/>
            <person name="Koutsovoulos G.D."/>
            <person name="Lopez-Roques C."/>
            <person name="Bouchez O."/>
            <person name="Zahm M."/>
            <person name="Besnard G."/>
            <person name="Bellafiore S."/>
        </authorList>
    </citation>
    <scope>NUCLEOTIDE SEQUENCE</scope>
    <source>
        <strain evidence="1">VN-18</strain>
    </source>
</reference>
<evidence type="ECO:0000313" key="1">
    <source>
        <dbReference type="EMBL" id="KAF7633749.1"/>
    </source>
</evidence>
<name>A0A8S9ZKC0_9BILA</name>
<dbReference type="AlphaFoldDB" id="A0A8S9ZKC0"/>
<proteinExistence type="predicted"/>
<dbReference type="Proteomes" id="UP000605970">
    <property type="component" value="Unassembled WGS sequence"/>
</dbReference>
<keyword evidence="2" id="KW-1185">Reference proteome</keyword>
<protein>
    <submittedName>
        <fullName evidence="1">Uncharacterized protein</fullName>
    </submittedName>
</protein>